<accession>A0A6L3V2F0</accession>
<protein>
    <recommendedName>
        <fullName evidence="3">Zinc chelation protein SecC</fullName>
    </recommendedName>
</protein>
<dbReference type="PANTHER" id="PTHR33747:SF1">
    <property type="entry name" value="ADENYLATE CYCLASE-ASSOCIATED CAP C-TERMINAL DOMAIN-CONTAINING PROTEIN"/>
    <property type="match status" value="1"/>
</dbReference>
<proteinExistence type="predicted"/>
<dbReference type="AlphaFoldDB" id="A0A6L3V2F0"/>
<dbReference type="EMBL" id="WBOS01000009">
    <property type="protein sequence ID" value="KAB2332336.1"/>
    <property type="molecule type" value="Genomic_DNA"/>
</dbReference>
<dbReference type="InterPro" id="IPR004027">
    <property type="entry name" value="SEC_C_motif"/>
</dbReference>
<evidence type="ECO:0008006" key="3">
    <source>
        <dbReference type="Google" id="ProtNLM"/>
    </source>
</evidence>
<dbReference type="Pfam" id="PF02810">
    <property type="entry name" value="SEC-C"/>
    <property type="match status" value="1"/>
</dbReference>
<evidence type="ECO:0000313" key="2">
    <source>
        <dbReference type="Proteomes" id="UP000481030"/>
    </source>
</evidence>
<keyword evidence="2" id="KW-1185">Reference proteome</keyword>
<sequence length="392" mass="44806">MLNILAELKDMKKKAKVKTDNRFWKELTIPVALNDSLNSLTMDELHAIRKHLNIKKASGLKKAGLIDLFQEKIPALLENVIMTFDKEQWELIQKIIKNGGHLKAPNLEEYQIKHFRACGFIFTGTVSGEKVLVIPTDLIEPLSSLKDSSKVKSIVTRNSEWIKLTHGLLYYYGTLSVPELIELLEKYTTDPFDSLEYLSIINQASTFYHEVRIDGHGFSNVRVFDPEKVKKEHSNRKSLDYYPFTKDQLLKAGEPGYVERNDSYQQFVSFLVQNYNINRNDADSIVEECVFAIKLGESPNDILKYLQSILEIDNLDTLQGFMGKVVHLMNNTREWFLKGYSPVELSQDINKGILPLATSNDNVIDFNSQRKVGRNDPCPCGSGKKFKKCCGR</sequence>
<dbReference type="PANTHER" id="PTHR33747">
    <property type="entry name" value="UPF0225 PROTEIN SCO1677"/>
    <property type="match status" value="1"/>
</dbReference>
<organism evidence="1 2">
    <name type="scientific">Cytobacillus depressus</name>
    <dbReference type="NCBI Taxonomy" id="1602942"/>
    <lineage>
        <taxon>Bacteria</taxon>
        <taxon>Bacillati</taxon>
        <taxon>Bacillota</taxon>
        <taxon>Bacilli</taxon>
        <taxon>Bacillales</taxon>
        <taxon>Bacillaceae</taxon>
        <taxon>Cytobacillus</taxon>
    </lineage>
</organism>
<comment type="caution">
    <text evidence="1">The sequence shown here is derived from an EMBL/GenBank/DDBJ whole genome shotgun (WGS) entry which is preliminary data.</text>
</comment>
<dbReference type="OrthoDB" id="9814022at2"/>
<evidence type="ECO:0000313" key="1">
    <source>
        <dbReference type="EMBL" id="KAB2332336.1"/>
    </source>
</evidence>
<gene>
    <name evidence="1" type="ORF">F7731_17110</name>
</gene>
<name>A0A6L3V2F0_9BACI</name>
<dbReference type="Gene3D" id="3.10.450.50">
    <property type="match status" value="1"/>
</dbReference>
<dbReference type="SUPFAM" id="SSF103642">
    <property type="entry name" value="Sec-C motif"/>
    <property type="match status" value="1"/>
</dbReference>
<reference evidence="1 2" key="1">
    <citation type="journal article" date="2016" name="Antonie Van Leeuwenhoek">
        <title>Bacillus depressus sp. nov., isolated from soil of a sunflower field.</title>
        <authorList>
            <person name="Wei X."/>
            <person name="Xin D."/>
            <person name="Xin Y."/>
            <person name="Zhang H."/>
            <person name="Wang T."/>
            <person name="Zhang J."/>
        </authorList>
    </citation>
    <scope>NUCLEOTIDE SEQUENCE [LARGE SCALE GENOMIC DNA]</scope>
    <source>
        <strain evidence="1 2">BZ1</strain>
    </source>
</reference>
<dbReference type="Proteomes" id="UP000481030">
    <property type="component" value="Unassembled WGS sequence"/>
</dbReference>